<evidence type="ECO:0000313" key="2">
    <source>
        <dbReference type="EMBL" id="SVE58407.1"/>
    </source>
</evidence>
<feature type="transmembrane region" description="Helical" evidence="1">
    <location>
        <begin position="6"/>
        <end position="28"/>
    </location>
</feature>
<evidence type="ECO:0000256" key="1">
    <source>
        <dbReference type="SAM" id="Phobius"/>
    </source>
</evidence>
<accession>A0A383ENH9</accession>
<keyword evidence="1" id="KW-0472">Membrane</keyword>
<name>A0A383ENH9_9ZZZZ</name>
<proteinExistence type="predicted"/>
<sequence length="72" mass="7891">MFQKIANVLSIISFVMVASMSGGAYFGYKYVTSEQFKSRVMNEILGNVQGMMPKLLDKGLPKATGPSMPILK</sequence>
<reference evidence="2" key="1">
    <citation type="submission" date="2018-05" db="EMBL/GenBank/DDBJ databases">
        <authorList>
            <person name="Lanie J.A."/>
            <person name="Ng W.-L."/>
            <person name="Kazmierczak K.M."/>
            <person name="Andrzejewski T.M."/>
            <person name="Davidsen T.M."/>
            <person name="Wayne K.J."/>
            <person name="Tettelin H."/>
            <person name="Glass J.I."/>
            <person name="Rusch D."/>
            <person name="Podicherti R."/>
            <person name="Tsui H.-C.T."/>
            <person name="Winkler M.E."/>
        </authorList>
    </citation>
    <scope>NUCLEOTIDE SEQUENCE</scope>
</reference>
<organism evidence="2">
    <name type="scientific">marine metagenome</name>
    <dbReference type="NCBI Taxonomy" id="408172"/>
    <lineage>
        <taxon>unclassified sequences</taxon>
        <taxon>metagenomes</taxon>
        <taxon>ecological metagenomes</taxon>
    </lineage>
</organism>
<protein>
    <submittedName>
        <fullName evidence="2">Uncharacterized protein</fullName>
    </submittedName>
</protein>
<keyword evidence="1" id="KW-0812">Transmembrane</keyword>
<gene>
    <name evidence="2" type="ORF">METZ01_LOCUS511261</name>
</gene>
<dbReference type="AlphaFoldDB" id="A0A383ENH9"/>
<keyword evidence="1" id="KW-1133">Transmembrane helix</keyword>
<dbReference type="EMBL" id="UINC01227498">
    <property type="protein sequence ID" value="SVE58407.1"/>
    <property type="molecule type" value="Genomic_DNA"/>
</dbReference>